<dbReference type="GO" id="GO:0008270">
    <property type="term" value="F:zinc ion binding"/>
    <property type="evidence" value="ECO:0007669"/>
    <property type="project" value="UniProtKB-UniRule"/>
</dbReference>
<reference evidence="11 12" key="1">
    <citation type="submission" date="2018-11" db="EMBL/GenBank/DDBJ databases">
        <title>Draft genome sequence of Gordonia sp. RS15-1S isolated from rice stems.</title>
        <authorList>
            <person name="Muangham S."/>
        </authorList>
    </citation>
    <scope>NUCLEOTIDE SEQUENCE [LARGE SCALE GENOMIC DNA]</scope>
    <source>
        <strain evidence="11 12">RS15-1S</strain>
    </source>
</reference>
<dbReference type="Pfam" id="PF02130">
    <property type="entry name" value="YbeY"/>
    <property type="match status" value="1"/>
</dbReference>
<dbReference type="InterPro" id="IPR023091">
    <property type="entry name" value="MetalPrtase_cat_dom_sf_prd"/>
</dbReference>
<accession>A0A3N4GNE8</accession>
<keyword evidence="2 9" id="KW-0690">Ribosome biogenesis</keyword>
<evidence type="ECO:0000313" key="12">
    <source>
        <dbReference type="Proteomes" id="UP000267536"/>
    </source>
</evidence>
<dbReference type="GO" id="GO:0004521">
    <property type="term" value="F:RNA endonuclease activity"/>
    <property type="evidence" value="ECO:0007669"/>
    <property type="project" value="UniProtKB-UniRule"/>
</dbReference>
<keyword evidence="8 9" id="KW-0862">Zinc</keyword>
<dbReference type="RefSeq" id="WP_123928456.1">
    <property type="nucleotide sequence ID" value="NZ_JBPSDP010000005.1"/>
</dbReference>
<evidence type="ECO:0000256" key="10">
    <source>
        <dbReference type="SAM" id="MobiDB-lite"/>
    </source>
</evidence>
<dbReference type="AlphaFoldDB" id="A0A3N4GNE8"/>
<dbReference type="GO" id="GO:0006364">
    <property type="term" value="P:rRNA processing"/>
    <property type="evidence" value="ECO:0007669"/>
    <property type="project" value="UniProtKB-UniRule"/>
</dbReference>
<evidence type="ECO:0000313" key="11">
    <source>
        <dbReference type="EMBL" id="RPA62176.1"/>
    </source>
</evidence>
<keyword evidence="3 9" id="KW-0698">rRNA processing</keyword>
<dbReference type="PANTHER" id="PTHR46986:SF1">
    <property type="entry name" value="ENDORIBONUCLEASE YBEY, CHLOROPLASTIC"/>
    <property type="match status" value="1"/>
</dbReference>
<keyword evidence="9" id="KW-0963">Cytoplasm</keyword>
<comment type="similarity">
    <text evidence="1 9">Belongs to the endoribonuclease YbeY family.</text>
</comment>
<dbReference type="EMBL" id="RKMH01000006">
    <property type="protein sequence ID" value="RPA62176.1"/>
    <property type="molecule type" value="Genomic_DNA"/>
</dbReference>
<keyword evidence="7 9" id="KW-0378">Hydrolase</keyword>
<dbReference type="OrthoDB" id="9807740at2"/>
<feature type="binding site" evidence="9">
    <location>
        <position position="128"/>
    </location>
    <ligand>
        <name>Zn(2+)</name>
        <dbReference type="ChEBI" id="CHEBI:29105"/>
        <note>catalytic</note>
    </ligand>
</feature>
<evidence type="ECO:0000256" key="5">
    <source>
        <dbReference type="ARBA" id="ARBA00022723"/>
    </source>
</evidence>
<sequence length="200" mass="21969">MSIEFANESGVDVPAELVLAAARFATEAMDVHPGAELSVLCVDEPTMADMHVQWMDLPGPTDVMSFPMDELVPGGRPDAAEPGPAILGDIVLCPQFAATQAREARRSLEHELAMLTIHGVLHLLGYDHAEPEEEKEMFGLQNRLLEEFYSQRHRQAQQQRQADRDTRLLTNIGFTDSAFPEFPGGDEGSAQQRPAGSSEQ</sequence>
<dbReference type="PROSITE" id="PS01306">
    <property type="entry name" value="UPF0054"/>
    <property type="match status" value="1"/>
</dbReference>
<comment type="cofactor">
    <cofactor evidence="9">
        <name>Zn(2+)</name>
        <dbReference type="ChEBI" id="CHEBI:29105"/>
    </cofactor>
    <text evidence="9">Binds 1 zinc ion.</text>
</comment>
<proteinExistence type="inferred from homology"/>
<evidence type="ECO:0000256" key="9">
    <source>
        <dbReference type="HAMAP-Rule" id="MF_00009"/>
    </source>
</evidence>
<evidence type="ECO:0000256" key="1">
    <source>
        <dbReference type="ARBA" id="ARBA00010875"/>
    </source>
</evidence>
<evidence type="ECO:0000256" key="3">
    <source>
        <dbReference type="ARBA" id="ARBA00022552"/>
    </source>
</evidence>
<evidence type="ECO:0000256" key="4">
    <source>
        <dbReference type="ARBA" id="ARBA00022722"/>
    </source>
</evidence>
<dbReference type="Proteomes" id="UP000267536">
    <property type="component" value="Unassembled WGS sequence"/>
</dbReference>
<comment type="caution">
    <text evidence="11">The sequence shown here is derived from an EMBL/GenBank/DDBJ whole genome shotgun (WGS) entry which is preliminary data.</text>
</comment>
<keyword evidence="6 9" id="KW-0255">Endonuclease</keyword>
<name>A0A3N4GNE8_9ACTN</name>
<keyword evidence="12" id="KW-1185">Reference proteome</keyword>
<feature type="region of interest" description="Disordered" evidence="10">
    <location>
        <begin position="173"/>
        <end position="200"/>
    </location>
</feature>
<gene>
    <name evidence="9 11" type="primary">ybeY</name>
    <name evidence="11" type="ORF">EF294_09120</name>
</gene>
<protein>
    <recommendedName>
        <fullName evidence="9">Endoribonuclease YbeY</fullName>
        <ecNumber evidence="9">3.1.-.-</ecNumber>
    </recommendedName>
</protein>
<comment type="subcellular location">
    <subcellularLocation>
        <location evidence="9">Cytoplasm</location>
    </subcellularLocation>
</comment>
<evidence type="ECO:0000256" key="8">
    <source>
        <dbReference type="ARBA" id="ARBA00022833"/>
    </source>
</evidence>
<keyword evidence="4 9" id="KW-0540">Nuclease</keyword>
<dbReference type="EC" id="3.1.-.-" evidence="9"/>
<dbReference type="Gene3D" id="3.40.390.30">
    <property type="entry name" value="Metalloproteases ('zincins'), catalytic domain"/>
    <property type="match status" value="1"/>
</dbReference>
<feature type="compositionally biased region" description="Polar residues" evidence="10">
    <location>
        <begin position="189"/>
        <end position="200"/>
    </location>
</feature>
<dbReference type="HAMAP" id="MF_00009">
    <property type="entry name" value="Endoribonucl_YbeY"/>
    <property type="match status" value="1"/>
</dbReference>
<comment type="function">
    <text evidence="9">Single strand-specific metallo-endoribonuclease involved in late-stage 70S ribosome quality control and in maturation of the 3' terminus of the 16S rRNA.</text>
</comment>
<evidence type="ECO:0000256" key="7">
    <source>
        <dbReference type="ARBA" id="ARBA00022801"/>
    </source>
</evidence>
<keyword evidence="5 9" id="KW-0479">Metal-binding</keyword>
<evidence type="ECO:0000256" key="6">
    <source>
        <dbReference type="ARBA" id="ARBA00022759"/>
    </source>
</evidence>
<feature type="binding site" evidence="9">
    <location>
        <position position="122"/>
    </location>
    <ligand>
        <name>Zn(2+)</name>
        <dbReference type="ChEBI" id="CHEBI:29105"/>
        <note>catalytic</note>
    </ligand>
</feature>
<organism evidence="11 12">
    <name type="scientific">Gordonia oryzae</name>
    <dbReference type="NCBI Taxonomy" id="2487349"/>
    <lineage>
        <taxon>Bacteria</taxon>
        <taxon>Bacillati</taxon>
        <taxon>Actinomycetota</taxon>
        <taxon>Actinomycetes</taxon>
        <taxon>Mycobacteriales</taxon>
        <taxon>Gordoniaceae</taxon>
        <taxon>Gordonia</taxon>
    </lineage>
</organism>
<dbReference type="NCBIfam" id="TIGR00043">
    <property type="entry name" value="rRNA maturation RNase YbeY"/>
    <property type="match status" value="1"/>
</dbReference>
<dbReference type="InterPro" id="IPR020549">
    <property type="entry name" value="YbeY_CS"/>
</dbReference>
<evidence type="ECO:0000256" key="2">
    <source>
        <dbReference type="ARBA" id="ARBA00022517"/>
    </source>
</evidence>
<dbReference type="InterPro" id="IPR002036">
    <property type="entry name" value="YbeY"/>
</dbReference>
<dbReference type="SUPFAM" id="SSF55486">
    <property type="entry name" value="Metalloproteases ('zincins'), catalytic domain"/>
    <property type="match status" value="1"/>
</dbReference>
<dbReference type="GO" id="GO:0005737">
    <property type="term" value="C:cytoplasm"/>
    <property type="evidence" value="ECO:0007669"/>
    <property type="project" value="UniProtKB-SubCell"/>
</dbReference>
<dbReference type="GO" id="GO:0004222">
    <property type="term" value="F:metalloendopeptidase activity"/>
    <property type="evidence" value="ECO:0007669"/>
    <property type="project" value="InterPro"/>
</dbReference>
<feature type="binding site" evidence="9">
    <location>
        <position position="118"/>
    </location>
    <ligand>
        <name>Zn(2+)</name>
        <dbReference type="ChEBI" id="CHEBI:29105"/>
        <note>catalytic</note>
    </ligand>
</feature>
<dbReference type="PANTHER" id="PTHR46986">
    <property type="entry name" value="ENDORIBONUCLEASE YBEY, CHLOROPLASTIC"/>
    <property type="match status" value="1"/>
</dbReference>